<keyword evidence="2" id="KW-0687">Ribonucleoprotein</keyword>
<keyword evidence="2" id="KW-0689">Ribosomal protein</keyword>
<dbReference type="InterPro" id="IPR016181">
    <property type="entry name" value="Acyl_CoA_acyltransferase"/>
</dbReference>
<dbReference type="OrthoDB" id="1986015at2"/>
<dbReference type="STRING" id="1120996.SAMN02746066_03612"/>
<proteinExistence type="predicted"/>
<dbReference type="Proteomes" id="UP000184038">
    <property type="component" value="Unassembled WGS sequence"/>
</dbReference>
<protein>
    <submittedName>
        <fullName evidence="2">Ribosomal protein S18 acetylase RimI</fullName>
    </submittedName>
</protein>
<gene>
    <name evidence="2" type="ORF">SAMN02746066_03612</name>
</gene>
<sequence>MIQFADNTMVEQLKKIWKECFHDEDSYIDFFFGEYFHDESTLVYLIDKTPVSMLTLMPAKLHEKNGIRKVYYVYAVATLPDAQGKGYSSRLLEYANEITKNSTFLQPATKALENFYERNGYSSTIIRKMIRIKREQLELDEKSQMELKAATITSERKRFAIKELRAEDSSLYKKIRDGRLSATNYIEWEEYELAYAIKENAYTGGKTLLIDDSYIVMVREYEDVLYIREHTMPSNLIMELVRQLLTDSNLQECSVHLMRTDNLQANETQTIMSRFPVERGKGYFNLAFE</sequence>
<name>A0A1M7M4Q5_9FIRM</name>
<dbReference type="PROSITE" id="PS51186">
    <property type="entry name" value="GNAT"/>
    <property type="match status" value="1"/>
</dbReference>
<dbReference type="GO" id="GO:0005840">
    <property type="term" value="C:ribosome"/>
    <property type="evidence" value="ECO:0007669"/>
    <property type="project" value="UniProtKB-KW"/>
</dbReference>
<evidence type="ECO:0000313" key="3">
    <source>
        <dbReference type="Proteomes" id="UP000184038"/>
    </source>
</evidence>
<evidence type="ECO:0000259" key="1">
    <source>
        <dbReference type="PROSITE" id="PS51186"/>
    </source>
</evidence>
<organism evidence="2 3">
    <name type="scientific">Anaerosporobacter mobilis DSM 15930</name>
    <dbReference type="NCBI Taxonomy" id="1120996"/>
    <lineage>
        <taxon>Bacteria</taxon>
        <taxon>Bacillati</taxon>
        <taxon>Bacillota</taxon>
        <taxon>Clostridia</taxon>
        <taxon>Lachnospirales</taxon>
        <taxon>Lachnospiraceae</taxon>
        <taxon>Anaerosporobacter</taxon>
    </lineage>
</organism>
<accession>A0A1M7M4Q5</accession>
<dbReference type="Gene3D" id="3.40.630.30">
    <property type="match status" value="1"/>
</dbReference>
<dbReference type="EMBL" id="FRCP01000019">
    <property type="protein sequence ID" value="SHM85572.1"/>
    <property type="molecule type" value="Genomic_DNA"/>
</dbReference>
<dbReference type="AlphaFoldDB" id="A0A1M7M4Q5"/>
<reference evidence="2 3" key="1">
    <citation type="submission" date="2016-11" db="EMBL/GenBank/DDBJ databases">
        <authorList>
            <person name="Jaros S."/>
            <person name="Januszkiewicz K."/>
            <person name="Wedrychowicz H."/>
        </authorList>
    </citation>
    <scope>NUCLEOTIDE SEQUENCE [LARGE SCALE GENOMIC DNA]</scope>
    <source>
        <strain evidence="2 3">DSM 15930</strain>
    </source>
</reference>
<evidence type="ECO:0000313" key="2">
    <source>
        <dbReference type="EMBL" id="SHM85572.1"/>
    </source>
</evidence>
<dbReference type="GO" id="GO:0016747">
    <property type="term" value="F:acyltransferase activity, transferring groups other than amino-acyl groups"/>
    <property type="evidence" value="ECO:0007669"/>
    <property type="project" value="InterPro"/>
</dbReference>
<dbReference type="Pfam" id="PF13527">
    <property type="entry name" value="Acetyltransf_9"/>
    <property type="match status" value="1"/>
</dbReference>
<dbReference type="SUPFAM" id="SSF55729">
    <property type="entry name" value="Acyl-CoA N-acyltransferases (Nat)"/>
    <property type="match status" value="1"/>
</dbReference>
<dbReference type="CDD" id="cd04301">
    <property type="entry name" value="NAT_SF"/>
    <property type="match status" value="1"/>
</dbReference>
<feature type="domain" description="N-acetyltransferase" evidence="1">
    <location>
        <begin position="1"/>
        <end position="140"/>
    </location>
</feature>
<dbReference type="InterPro" id="IPR000182">
    <property type="entry name" value="GNAT_dom"/>
</dbReference>
<dbReference type="RefSeq" id="WP_073289859.1">
    <property type="nucleotide sequence ID" value="NZ_FRCP01000019.1"/>
</dbReference>
<keyword evidence="3" id="KW-1185">Reference proteome</keyword>